<reference evidence="1 2" key="1">
    <citation type="journal article" date="2020" name="Cell">
        <title>Large-Scale Comparative Analyses of Tick Genomes Elucidate Their Genetic Diversity and Vector Capacities.</title>
        <authorList>
            <consortium name="Tick Genome and Microbiome Consortium (TIGMIC)"/>
            <person name="Jia N."/>
            <person name="Wang J."/>
            <person name="Shi W."/>
            <person name="Du L."/>
            <person name="Sun Y."/>
            <person name="Zhan W."/>
            <person name="Jiang J.F."/>
            <person name="Wang Q."/>
            <person name="Zhang B."/>
            <person name="Ji P."/>
            <person name="Bell-Sakyi L."/>
            <person name="Cui X.M."/>
            <person name="Yuan T.T."/>
            <person name="Jiang B.G."/>
            <person name="Yang W.F."/>
            <person name="Lam T.T."/>
            <person name="Chang Q.C."/>
            <person name="Ding S.J."/>
            <person name="Wang X.J."/>
            <person name="Zhu J.G."/>
            <person name="Ruan X.D."/>
            <person name="Zhao L."/>
            <person name="Wei J.T."/>
            <person name="Ye R.Z."/>
            <person name="Que T.C."/>
            <person name="Du C.H."/>
            <person name="Zhou Y.H."/>
            <person name="Cheng J.X."/>
            <person name="Dai P.F."/>
            <person name="Guo W.B."/>
            <person name="Han X.H."/>
            <person name="Huang E.J."/>
            <person name="Li L.F."/>
            <person name="Wei W."/>
            <person name="Gao Y.C."/>
            <person name="Liu J.Z."/>
            <person name="Shao H.Z."/>
            <person name="Wang X."/>
            <person name="Wang C.C."/>
            <person name="Yang T.C."/>
            <person name="Huo Q.B."/>
            <person name="Li W."/>
            <person name="Chen H.Y."/>
            <person name="Chen S.E."/>
            <person name="Zhou L.G."/>
            <person name="Ni X.B."/>
            <person name="Tian J.H."/>
            <person name="Sheng Y."/>
            <person name="Liu T."/>
            <person name="Pan Y.S."/>
            <person name="Xia L.Y."/>
            <person name="Li J."/>
            <person name="Zhao F."/>
            <person name="Cao W.C."/>
        </authorList>
    </citation>
    <scope>NUCLEOTIDE SEQUENCE [LARGE SCALE GENOMIC DNA]</scope>
    <source>
        <strain evidence="1">HaeL-2018</strain>
    </source>
</reference>
<keyword evidence="2" id="KW-1185">Reference proteome</keyword>
<dbReference type="EMBL" id="JABSTR010000004">
    <property type="protein sequence ID" value="KAH9367303.1"/>
    <property type="molecule type" value="Genomic_DNA"/>
</dbReference>
<dbReference type="OrthoDB" id="6753667at2759"/>
<protein>
    <submittedName>
        <fullName evidence="1">Uncharacterized protein</fullName>
    </submittedName>
</protein>
<gene>
    <name evidence="1" type="ORF">HPB48_011922</name>
</gene>
<evidence type="ECO:0000313" key="1">
    <source>
        <dbReference type="EMBL" id="KAH9367303.1"/>
    </source>
</evidence>
<organism evidence="1 2">
    <name type="scientific">Haemaphysalis longicornis</name>
    <name type="common">Bush tick</name>
    <dbReference type="NCBI Taxonomy" id="44386"/>
    <lineage>
        <taxon>Eukaryota</taxon>
        <taxon>Metazoa</taxon>
        <taxon>Ecdysozoa</taxon>
        <taxon>Arthropoda</taxon>
        <taxon>Chelicerata</taxon>
        <taxon>Arachnida</taxon>
        <taxon>Acari</taxon>
        <taxon>Parasitiformes</taxon>
        <taxon>Ixodida</taxon>
        <taxon>Ixodoidea</taxon>
        <taxon>Ixodidae</taxon>
        <taxon>Haemaphysalinae</taxon>
        <taxon>Haemaphysalis</taxon>
    </lineage>
</organism>
<dbReference type="Proteomes" id="UP000821853">
    <property type="component" value="Chromosome 2"/>
</dbReference>
<comment type="caution">
    <text evidence="1">The sequence shown here is derived from an EMBL/GenBank/DDBJ whole genome shotgun (WGS) entry which is preliminary data.</text>
</comment>
<dbReference type="AlphaFoldDB" id="A0A9J6FWW2"/>
<evidence type="ECO:0000313" key="2">
    <source>
        <dbReference type="Proteomes" id="UP000821853"/>
    </source>
</evidence>
<proteinExistence type="predicted"/>
<name>A0A9J6FWW2_HAELO</name>
<dbReference type="VEuPathDB" id="VectorBase:HLOH_062083"/>
<accession>A0A9J6FWW2</accession>
<sequence>MLNGYCDICLFFLSSRTVKKDCPAKIVIAARRDTQELELTCANLEHNHDTTPDMFASYPENSRLNDEQFAFVRPLIDMNVQPSFIAQ</sequence>